<keyword evidence="3 5" id="KW-1133">Transmembrane helix</keyword>
<evidence type="ECO:0000256" key="2">
    <source>
        <dbReference type="ARBA" id="ARBA00022692"/>
    </source>
</evidence>
<dbReference type="EMBL" id="SJPK01000001">
    <property type="protein sequence ID" value="TWT75285.1"/>
    <property type="molecule type" value="Genomic_DNA"/>
</dbReference>
<proteinExistence type="predicted"/>
<feature type="transmembrane region" description="Helical" evidence="5">
    <location>
        <begin position="161"/>
        <end position="178"/>
    </location>
</feature>
<dbReference type="Pfam" id="PF07291">
    <property type="entry name" value="MauE"/>
    <property type="match status" value="1"/>
</dbReference>
<protein>
    <recommendedName>
        <fullName evidence="6">Methylamine utilisation protein MauE domain-containing protein</fullName>
    </recommendedName>
</protein>
<feature type="transmembrane region" description="Helical" evidence="5">
    <location>
        <begin position="129"/>
        <end position="146"/>
    </location>
</feature>
<evidence type="ECO:0000313" key="8">
    <source>
        <dbReference type="Proteomes" id="UP000318053"/>
    </source>
</evidence>
<feature type="transmembrane region" description="Helical" evidence="5">
    <location>
        <begin position="68"/>
        <end position="86"/>
    </location>
</feature>
<dbReference type="RefSeq" id="WP_146389735.1">
    <property type="nucleotide sequence ID" value="NZ_SJPK01000001.1"/>
</dbReference>
<dbReference type="GO" id="GO:0016020">
    <property type="term" value="C:membrane"/>
    <property type="evidence" value="ECO:0007669"/>
    <property type="project" value="UniProtKB-SubCell"/>
</dbReference>
<keyword evidence="8" id="KW-1185">Reference proteome</keyword>
<evidence type="ECO:0000256" key="1">
    <source>
        <dbReference type="ARBA" id="ARBA00004141"/>
    </source>
</evidence>
<evidence type="ECO:0000313" key="7">
    <source>
        <dbReference type="EMBL" id="TWT75285.1"/>
    </source>
</evidence>
<dbReference type="InterPro" id="IPR009908">
    <property type="entry name" value="Methylamine_util_MauE"/>
</dbReference>
<sequence length="388" mass="42133">MSHIAAANDRIAHRDRFHQSAVVDEATNPTTEGVIASPTTDKLADDGPCKRMIGLWQAVNGTLQPWPVVRMLLAALLLVTGVLKATHSAELLASGGLLGSPAAIASAVGLEWFAAAFIAIGPVRLAQRFAFVLFSVFTLVATWAWWTDQDCGCFGPQTPKGVPLLIDTAALLLVAWSVRSQRKSARVAGPAFQSLRASLVAGSMLAALSGGFTAWNINHQATAKAMPSWFGENLIGKEFPLLADPRFAALVPEQGEVLIVMLRPDCEHCRELVEQWSTTRQELRSTTKVIGISVSPGRWTVMPDLIAAVPTNKSADTVITWKDTEPFVASPRVVALKNRIVTDVQPTLKNFGVQGVSDHHQDYRWQVSPAVRSLKRNLIQKYINNYAA</sequence>
<accession>A0A5C5YK48</accession>
<keyword evidence="2 5" id="KW-0812">Transmembrane</keyword>
<dbReference type="Proteomes" id="UP000318053">
    <property type="component" value="Unassembled WGS sequence"/>
</dbReference>
<dbReference type="AlphaFoldDB" id="A0A5C5YK48"/>
<evidence type="ECO:0000256" key="4">
    <source>
        <dbReference type="ARBA" id="ARBA00023136"/>
    </source>
</evidence>
<keyword evidence="4 5" id="KW-0472">Membrane</keyword>
<feature type="transmembrane region" description="Helical" evidence="5">
    <location>
        <begin position="98"/>
        <end position="120"/>
    </location>
</feature>
<name>A0A5C5YK48_9BACT</name>
<feature type="domain" description="Methylamine utilisation protein MauE" evidence="6">
    <location>
        <begin position="68"/>
        <end position="177"/>
    </location>
</feature>
<gene>
    <name evidence="7" type="ORF">CA85_05750</name>
</gene>
<reference evidence="7 8" key="1">
    <citation type="submission" date="2019-02" db="EMBL/GenBank/DDBJ databases">
        <title>Deep-cultivation of Planctomycetes and their phenomic and genomic characterization uncovers novel biology.</title>
        <authorList>
            <person name="Wiegand S."/>
            <person name="Jogler M."/>
            <person name="Boedeker C."/>
            <person name="Pinto D."/>
            <person name="Vollmers J."/>
            <person name="Rivas-Marin E."/>
            <person name="Kohn T."/>
            <person name="Peeters S.H."/>
            <person name="Heuer A."/>
            <person name="Rast P."/>
            <person name="Oberbeckmann S."/>
            <person name="Bunk B."/>
            <person name="Jeske O."/>
            <person name="Meyerdierks A."/>
            <person name="Storesund J.E."/>
            <person name="Kallscheuer N."/>
            <person name="Luecker S."/>
            <person name="Lage O.M."/>
            <person name="Pohl T."/>
            <person name="Merkel B.J."/>
            <person name="Hornburger P."/>
            <person name="Mueller R.-W."/>
            <person name="Bruemmer F."/>
            <person name="Labrenz M."/>
            <person name="Spormann A.M."/>
            <person name="Op Den Camp H."/>
            <person name="Overmann J."/>
            <person name="Amann R."/>
            <person name="Jetten M.S.M."/>
            <person name="Mascher T."/>
            <person name="Medema M.H."/>
            <person name="Devos D.P."/>
            <person name="Kaster A.-K."/>
            <person name="Ovreas L."/>
            <person name="Rohde M."/>
            <person name="Galperin M.Y."/>
            <person name="Jogler C."/>
        </authorList>
    </citation>
    <scope>NUCLEOTIDE SEQUENCE [LARGE SCALE GENOMIC DNA]</scope>
    <source>
        <strain evidence="7 8">CA85</strain>
    </source>
</reference>
<evidence type="ECO:0000256" key="3">
    <source>
        <dbReference type="ARBA" id="ARBA00022989"/>
    </source>
</evidence>
<comment type="subcellular location">
    <subcellularLocation>
        <location evidence="1">Membrane</location>
        <topology evidence="1">Multi-pass membrane protein</topology>
    </subcellularLocation>
</comment>
<evidence type="ECO:0000256" key="5">
    <source>
        <dbReference type="SAM" id="Phobius"/>
    </source>
</evidence>
<comment type="caution">
    <text evidence="7">The sequence shown here is derived from an EMBL/GenBank/DDBJ whole genome shotgun (WGS) entry which is preliminary data.</text>
</comment>
<organism evidence="7 8">
    <name type="scientific">Allorhodopirellula solitaria</name>
    <dbReference type="NCBI Taxonomy" id="2527987"/>
    <lineage>
        <taxon>Bacteria</taxon>
        <taxon>Pseudomonadati</taxon>
        <taxon>Planctomycetota</taxon>
        <taxon>Planctomycetia</taxon>
        <taxon>Pirellulales</taxon>
        <taxon>Pirellulaceae</taxon>
        <taxon>Allorhodopirellula</taxon>
    </lineage>
</organism>
<dbReference type="OrthoDB" id="282379at2"/>
<dbReference type="GO" id="GO:0030416">
    <property type="term" value="P:methylamine metabolic process"/>
    <property type="evidence" value="ECO:0007669"/>
    <property type="project" value="InterPro"/>
</dbReference>
<evidence type="ECO:0000259" key="6">
    <source>
        <dbReference type="Pfam" id="PF07291"/>
    </source>
</evidence>